<comment type="caution">
    <text evidence="3">The sequence shown here is derived from an EMBL/GenBank/DDBJ whole genome shotgun (WGS) entry which is preliminary data.</text>
</comment>
<dbReference type="GO" id="GO:0010190">
    <property type="term" value="P:cytochrome b6f complex assembly"/>
    <property type="evidence" value="ECO:0007669"/>
    <property type="project" value="EnsemblPlants"/>
</dbReference>
<dbReference type="AlphaFoldDB" id="A0A388LBA7"/>
<reference evidence="3 4" key="1">
    <citation type="journal article" date="2018" name="Cell">
        <title>The Chara Genome: Secondary Complexity and Implications for Plant Terrestrialization.</title>
        <authorList>
            <person name="Nishiyama T."/>
            <person name="Sakayama H."/>
            <person name="Vries J.D."/>
            <person name="Buschmann H."/>
            <person name="Saint-Marcoux D."/>
            <person name="Ullrich K.K."/>
            <person name="Haas F.B."/>
            <person name="Vanderstraeten L."/>
            <person name="Becker D."/>
            <person name="Lang D."/>
            <person name="Vosolsobe S."/>
            <person name="Rombauts S."/>
            <person name="Wilhelmsson P.K.I."/>
            <person name="Janitza P."/>
            <person name="Kern R."/>
            <person name="Heyl A."/>
            <person name="Rumpler F."/>
            <person name="Villalobos L.I.A.C."/>
            <person name="Clay J.M."/>
            <person name="Skokan R."/>
            <person name="Toyoda A."/>
            <person name="Suzuki Y."/>
            <person name="Kagoshima H."/>
            <person name="Schijlen E."/>
            <person name="Tajeshwar N."/>
            <person name="Catarino B."/>
            <person name="Hetherington A.J."/>
            <person name="Saltykova A."/>
            <person name="Bonnot C."/>
            <person name="Breuninger H."/>
            <person name="Symeonidi A."/>
            <person name="Radhakrishnan G.V."/>
            <person name="Van Nieuwerburgh F."/>
            <person name="Deforce D."/>
            <person name="Chang C."/>
            <person name="Karol K.G."/>
            <person name="Hedrich R."/>
            <person name="Ulvskov P."/>
            <person name="Glockner G."/>
            <person name="Delwiche C.F."/>
            <person name="Petrasek J."/>
            <person name="Van de Peer Y."/>
            <person name="Friml J."/>
            <person name="Beilby M."/>
            <person name="Dolan L."/>
            <person name="Kohara Y."/>
            <person name="Sugano S."/>
            <person name="Fujiyama A."/>
            <person name="Delaux P.-M."/>
            <person name="Quint M."/>
            <person name="TheiBen G."/>
            <person name="Hagemann M."/>
            <person name="Harholt J."/>
            <person name="Dunand C."/>
            <person name="Zachgo S."/>
            <person name="Langdale J."/>
            <person name="Maumus F."/>
            <person name="Straeten D.V.D."/>
            <person name="Gould S.B."/>
            <person name="Rensing S.A."/>
        </authorList>
    </citation>
    <scope>NUCLEOTIDE SEQUENCE [LARGE SCALE GENOMIC DNA]</scope>
    <source>
        <strain evidence="3 4">S276</strain>
    </source>
</reference>
<dbReference type="Gramene" id="GBG79591">
    <property type="protein sequence ID" value="GBG79591"/>
    <property type="gene ID" value="CBR_g29738"/>
</dbReference>
<keyword evidence="4" id="KW-1185">Reference proteome</keyword>
<keyword evidence="2" id="KW-0812">Transmembrane</keyword>
<evidence type="ECO:0008006" key="5">
    <source>
        <dbReference type="Google" id="ProtNLM"/>
    </source>
</evidence>
<evidence type="ECO:0000313" key="3">
    <source>
        <dbReference type="EMBL" id="GBG79591.1"/>
    </source>
</evidence>
<keyword evidence="2" id="KW-1133">Transmembrane helix</keyword>
<gene>
    <name evidence="3" type="ORF">CBR_g29738</name>
</gene>
<dbReference type="OrthoDB" id="447756at2759"/>
<organism evidence="3 4">
    <name type="scientific">Chara braunii</name>
    <name type="common">Braun's stonewort</name>
    <dbReference type="NCBI Taxonomy" id="69332"/>
    <lineage>
        <taxon>Eukaryota</taxon>
        <taxon>Viridiplantae</taxon>
        <taxon>Streptophyta</taxon>
        <taxon>Charophyceae</taxon>
        <taxon>Charales</taxon>
        <taxon>Characeae</taxon>
        <taxon>Chara</taxon>
    </lineage>
</organism>
<dbReference type="STRING" id="69332.A0A388LBA7"/>
<evidence type="ECO:0000256" key="1">
    <source>
        <dbReference type="SAM" id="MobiDB-lite"/>
    </source>
</evidence>
<dbReference type="InterPro" id="IPR021919">
    <property type="entry name" value="CCB1"/>
</dbReference>
<feature type="compositionally biased region" description="Acidic residues" evidence="1">
    <location>
        <begin position="110"/>
        <end position="121"/>
    </location>
</feature>
<accession>A0A388LBA7</accession>
<evidence type="ECO:0000313" key="4">
    <source>
        <dbReference type="Proteomes" id="UP000265515"/>
    </source>
</evidence>
<feature type="transmembrane region" description="Helical" evidence="2">
    <location>
        <begin position="172"/>
        <end position="192"/>
    </location>
</feature>
<feature type="transmembrane region" description="Helical" evidence="2">
    <location>
        <begin position="284"/>
        <end position="301"/>
    </location>
</feature>
<evidence type="ECO:0000256" key="2">
    <source>
        <dbReference type="SAM" id="Phobius"/>
    </source>
</evidence>
<name>A0A388LBA7_CHABU</name>
<feature type="transmembrane region" description="Helical" evidence="2">
    <location>
        <begin position="256"/>
        <end position="278"/>
    </location>
</feature>
<feature type="region of interest" description="Disordered" evidence="1">
    <location>
        <begin position="91"/>
        <end position="138"/>
    </location>
</feature>
<dbReference type="PANTHER" id="PTHR35302">
    <property type="match status" value="1"/>
</dbReference>
<dbReference type="GO" id="GO:0009507">
    <property type="term" value="C:chloroplast"/>
    <property type="evidence" value="ECO:0007669"/>
    <property type="project" value="EnsemblPlants"/>
</dbReference>
<protein>
    <recommendedName>
        <fullName evidence="5">Protein COFACTOR ASSEMBLY OF COMPLEX C SUBUNIT B CCB1, chloroplastic</fullName>
    </recommendedName>
</protein>
<proteinExistence type="predicted"/>
<sequence>MRGPAAGRPPISGYASEEPCTVSPNSTSYGIAAYRSDKSKSKATTRRLVREIRRFPEFFLGHCDPKTTNPLDVRKAGDIRISGTSCALRSGDMDTNDCESSPKTLPESCDTPEDGQEDDEAANGAMGTGRRATRITGHDSGFDVPTTLYSSAPLLLFSLAAADDGSAGYSKLSYYTSLGLFVLSAPGLWSLVKRSAKSKIVRKTFVVPGPKVPNSKPLKQLAGEISSFFTRNNFRIKDSGEIVTFEGTMTPSRGQAAFLVFCTAVGLASVALVLTITAPQLGQNWYLLTTLSPLAGVYYWTRATRTEQIKVKMVLSDDESTTDVVVEGDDEQIDLLRRELALMEKNMIYVKGILEQ</sequence>
<dbReference type="EMBL" id="BFEA01000323">
    <property type="protein sequence ID" value="GBG79591.1"/>
    <property type="molecule type" value="Genomic_DNA"/>
</dbReference>
<dbReference type="PANTHER" id="PTHR35302:SF1">
    <property type="entry name" value="PROTEIN COFACTOR ASSEMBLY OF COMPLEX C SUBUNIT B CCB1, CHLOROPLASTIC"/>
    <property type="match status" value="1"/>
</dbReference>
<dbReference type="Pfam" id="PF12046">
    <property type="entry name" value="CCB1"/>
    <property type="match status" value="1"/>
</dbReference>
<dbReference type="Proteomes" id="UP000265515">
    <property type="component" value="Unassembled WGS sequence"/>
</dbReference>
<feature type="region of interest" description="Disordered" evidence="1">
    <location>
        <begin position="1"/>
        <end position="28"/>
    </location>
</feature>
<keyword evidence="2" id="KW-0472">Membrane</keyword>